<accession>A0A9D4UMS6</accession>
<evidence type="ECO:0008006" key="4">
    <source>
        <dbReference type="Google" id="ProtNLM"/>
    </source>
</evidence>
<organism evidence="2 3">
    <name type="scientific">Adiantum capillus-veneris</name>
    <name type="common">Maidenhair fern</name>
    <dbReference type="NCBI Taxonomy" id="13818"/>
    <lineage>
        <taxon>Eukaryota</taxon>
        <taxon>Viridiplantae</taxon>
        <taxon>Streptophyta</taxon>
        <taxon>Embryophyta</taxon>
        <taxon>Tracheophyta</taxon>
        <taxon>Polypodiopsida</taxon>
        <taxon>Polypodiidae</taxon>
        <taxon>Polypodiales</taxon>
        <taxon>Pteridineae</taxon>
        <taxon>Pteridaceae</taxon>
        <taxon>Vittarioideae</taxon>
        <taxon>Adiantum</taxon>
    </lineage>
</organism>
<protein>
    <recommendedName>
        <fullName evidence="4">Secreted protein</fullName>
    </recommendedName>
</protein>
<reference evidence="2" key="1">
    <citation type="submission" date="2021-01" db="EMBL/GenBank/DDBJ databases">
        <title>Adiantum capillus-veneris genome.</title>
        <authorList>
            <person name="Fang Y."/>
            <person name="Liao Q."/>
        </authorList>
    </citation>
    <scope>NUCLEOTIDE SEQUENCE</scope>
    <source>
        <strain evidence="2">H3</strain>
        <tissue evidence="2">Leaf</tissue>
    </source>
</reference>
<gene>
    <name evidence="2" type="ORF">GOP47_0015134</name>
</gene>
<keyword evidence="3" id="KW-1185">Reference proteome</keyword>
<dbReference type="EMBL" id="JABFUD020000014">
    <property type="protein sequence ID" value="KAI5070791.1"/>
    <property type="molecule type" value="Genomic_DNA"/>
</dbReference>
<comment type="caution">
    <text evidence="2">The sequence shown here is derived from an EMBL/GenBank/DDBJ whole genome shotgun (WGS) entry which is preliminary data.</text>
</comment>
<feature type="chain" id="PRO_5039656213" description="Secreted protein" evidence="1">
    <location>
        <begin position="16"/>
        <end position="112"/>
    </location>
</feature>
<name>A0A9D4UMS6_ADICA</name>
<evidence type="ECO:0000313" key="2">
    <source>
        <dbReference type="EMBL" id="KAI5070791.1"/>
    </source>
</evidence>
<dbReference type="Proteomes" id="UP000886520">
    <property type="component" value="Chromosome 14"/>
</dbReference>
<evidence type="ECO:0000313" key="3">
    <source>
        <dbReference type="Proteomes" id="UP000886520"/>
    </source>
</evidence>
<evidence type="ECO:0000256" key="1">
    <source>
        <dbReference type="SAM" id="SignalP"/>
    </source>
</evidence>
<feature type="signal peptide" evidence="1">
    <location>
        <begin position="1"/>
        <end position="15"/>
    </location>
</feature>
<sequence>MKPFFFFLLFPTVCPSNPAALAAPAVLVHHLLAPQQQHAAPVNHFIMKLLYASFLIDSKSSAYCSDTYVTRLSQSPHYPQTGQTLNLHCPSLRPHIRHAHMPLQMDPLPVLQ</sequence>
<keyword evidence="1" id="KW-0732">Signal</keyword>
<dbReference type="AlphaFoldDB" id="A0A9D4UMS6"/>
<proteinExistence type="predicted"/>